<evidence type="ECO:0000313" key="2">
    <source>
        <dbReference type="EnsemblPlants" id="OBART11G11200.1"/>
    </source>
</evidence>
<protein>
    <submittedName>
        <fullName evidence="2">Uncharacterized protein</fullName>
    </submittedName>
</protein>
<accession>A0A0D3HL29</accession>
<dbReference type="EnsemblPlants" id="OBART11G11200.1">
    <property type="protein sequence ID" value="OBART11G11200.1"/>
    <property type="gene ID" value="OBART11G11200"/>
</dbReference>
<evidence type="ECO:0000313" key="3">
    <source>
        <dbReference type="Proteomes" id="UP000026960"/>
    </source>
</evidence>
<sequence length="325" mass="36668">MVSNNGILMLGFREGWIMILGIPPDFRNESHIERVVNTFGKLVRWDHRDRVLGRVLARCLYFDPSAIPRKIVMENPANKGGYGESWTLQTFVFNGEFTDDENNALDVQIEQIQHHQQADVHEEMQHDSASIGEFSMQDTASAPVPSFPFKCLPSEVCISVPENVFLPLIISCNPPLLKQPIEHHWWLCFKPCLPVQIPRSVWHMSFGSSKDQVVFVRPAKHRRVDAEQTEVVKRPRAKLLHGSGNLRMFPSSSAQGEKSDLNQESPKMRSGVQPEPPTAHSDDMKNYIHPASPNSIEDIQNVDVDVSDVLSEDVSKVIVLDSGDE</sequence>
<dbReference type="AlphaFoldDB" id="A0A0D3HL29"/>
<feature type="region of interest" description="Disordered" evidence="1">
    <location>
        <begin position="242"/>
        <end position="299"/>
    </location>
</feature>
<proteinExistence type="predicted"/>
<dbReference type="HOGENOM" id="CLU_856258_0_0_1"/>
<dbReference type="PANTHER" id="PTHR33075">
    <property type="entry name" value="OS02G0499800 PROTEIN"/>
    <property type="match status" value="1"/>
</dbReference>
<reference evidence="2" key="1">
    <citation type="journal article" date="2009" name="Rice">
        <title>De Novo Next Generation Sequencing of Plant Genomes.</title>
        <authorList>
            <person name="Rounsley S."/>
            <person name="Marri P.R."/>
            <person name="Yu Y."/>
            <person name="He R."/>
            <person name="Sisneros N."/>
            <person name="Goicoechea J.L."/>
            <person name="Lee S.J."/>
            <person name="Angelova A."/>
            <person name="Kudrna D."/>
            <person name="Luo M."/>
            <person name="Affourtit J."/>
            <person name="Desany B."/>
            <person name="Knight J."/>
            <person name="Niazi F."/>
            <person name="Egholm M."/>
            <person name="Wing R.A."/>
        </authorList>
    </citation>
    <scope>NUCLEOTIDE SEQUENCE [LARGE SCALE GENOMIC DNA]</scope>
    <source>
        <strain evidence="2">cv. IRGC 105608</strain>
    </source>
</reference>
<dbReference type="Proteomes" id="UP000026960">
    <property type="component" value="Chromosome 11"/>
</dbReference>
<name>A0A0D3HL29_9ORYZ</name>
<dbReference type="Gramene" id="OBART11G11200.1">
    <property type="protein sequence ID" value="OBART11G11200.1"/>
    <property type="gene ID" value="OBART11G11200"/>
</dbReference>
<dbReference type="PANTHER" id="PTHR33075:SF7">
    <property type="entry name" value="OS02G0303350 PROTEIN"/>
    <property type="match status" value="1"/>
</dbReference>
<organism evidence="2">
    <name type="scientific">Oryza barthii</name>
    <dbReference type="NCBI Taxonomy" id="65489"/>
    <lineage>
        <taxon>Eukaryota</taxon>
        <taxon>Viridiplantae</taxon>
        <taxon>Streptophyta</taxon>
        <taxon>Embryophyta</taxon>
        <taxon>Tracheophyta</taxon>
        <taxon>Spermatophyta</taxon>
        <taxon>Magnoliopsida</taxon>
        <taxon>Liliopsida</taxon>
        <taxon>Poales</taxon>
        <taxon>Poaceae</taxon>
        <taxon>BOP clade</taxon>
        <taxon>Oryzoideae</taxon>
        <taxon>Oryzeae</taxon>
        <taxon>Oryzinae</taxon>
        <taxon>Oryza</taxon>
    </lineage>
</organism>
<evidence type="ECO:0000256" key="1">
    <source>
        <dbReference type="SAM" id="MobiDB-lite"/>
    </source>
</evidence>
<reference evidence="2" key="2">
    <citation type="submission" date="2015-03" db="UniProtKB">
        <authorList>
            <consortium name="EnsemblPlants"/>
        </authorList>
    </citation>
    <scope>IDENTIFICATION</scope>
</reference>
<dbReference type="PaxDb" id="65489-OBART11G11200.1"/>
<keyword evidence="3" id="KW-1185">Reference proteome</keyword>